<dbReference type="CDD" id="cd20405">
    <property type="entry name" value="Tudor_Agenet_AtDUF_rpt1_3"/>
    <property type="match status" value="1"/>
</dbReference>
<dbReference type="CDD" id="cd20406">
    <property type="entry name" value="Tudor_Agenet_AtDUF_rpt2_4"/>
    <property type="match status" value="2"/>
</dbReference>
<reference evidence="2 3" key="1">
    <citation type="journal article" date="2021" name="Commun. Biol.">
        <title>The genome of Shorea leprosula (Dipterocarpaceae) highlights the ecological relevance of drought in aseasonal tropical rainforests.</title>
        <authorList>
            <person name="Ng K.K.S."/>
            <person name="Kobayashi M.J."/>
            <person name="Fawcett J.A."/>
            <person name="Hatakeyama M."/>
            <person name="Paape T."/>
            <person name="Ng C.H."/>
            <person name="Ang C.C."/>
            <person name="Tnah L.H."/>
            <person name="Lee C.T."/>
            <person name="Nishiyama T."/>
            <person name="Sese J."/>
            <person name="O'Brien M.J."/>
            <person name="Copetti D."/>
            <person name="Mohd Noor M.I."/>
            <person name="Ong R.C."/>
            <person name="Putra M."/>
            <person name="Sireger I.Z."/>
            <person name="Indrioko S."/>
            <person name="Kosugi Y."/>
            <person name="Izuno A."/>
            <person name="Isagi Y."/>
            <person name="Lee S.L."/>
            <person name="Shimizu K.K."/>
        </authorList>
    </citation>
    <scope>NUCLEOTIDE SEQUENCE [LARGE SCALE GENOMIC DNA]</scope>
    <source>
        <strain evidence="2">214</strain>
    </source>
</reference>
<evidence type="ECO:0000259" key="1">
    <source>
        <dbReference type="SMART" id="SM00743"/>
    </source>
</evidence>
<feature type="domain" description="Agenet" evidence="1">
    <location>
        <begin position="176"/>
        <end position="232"/>
    </location>
</feature>
<dbReference type="InterPro" id="IPR008395">
    <property type="entry name" value="Agenet-like_dom"/>
</dbReference>
<accession>A0AAV5K7U9</accession>
<feature type="domain" description="Agenet" evidence="1">
    <location>
        <begin position="27"/>
        <end position="83"/>
    </location>
</feature>
<comment type="caution">
    <text evidence="2">The sequence shown here is derived from an EMBL/GenBank/DDBJ whole genome shotgun (WGS) entry which is preliminary data.</text>
</comment>
<proteinExistence type="predicted"/>
<organism evidence="2 3">
    <name type="scientific">Rubroshorea leprosula</name>
    <dbReference type="NCBI Taxonomy" id="152421"/>
    <lineage>
        <taxon>Eukaryota</taxon>
        <taxon>Viridiplantae</taxon>
        <taxon>Streptophyta</taxon>
        <taxon>Embryophyta</taxon>
        <taxon>Tracheophyta</taxon>
        <taxon>Spermatophyta</taxon>
        <taxon>Magnoliopsida</taxon>
        <taxon>eudicotyledons</taxon>
        <taxon>Gunneridae</taxon>
        <taxon>Pentapetalae</taxon>
        <taxon>rosids</taxon>
        <taxon>malvids</taxon>
        <taxon>Malvales</taxon>
        <taxon>Dipterocarpaceae</taxon>
        <taxon>Rubroshorea</taxon>
    </lineage>
</organism>
<dbReference type="AlphaFoldDB" id="A0AAV5K7U9"/>
<protein>
    <recommendedName>
        <fullName evidence="1">Agenet domain-containing protein</fullName>
    </recommendedName>
</protein>
<dbReference type="PANTHER" id="PTHR31917:SF147">
    <property type="entry name" value="AGENET DOMAIN-CONTAINING PROTEIN"/>
    <property type="match status" value="1"/>
</dbReference>
<keyword evidence="3" id="KW-1185">Reference proteome</keyword>
<evidence type="ECO:0000313" key="3">
    <source>
        <dbReference type="Proteomes" id="UP001054252"/>
    </source>
</evidence>
<dbReference type="Gene3D" id="2.30.30.140">
    <property type="match status" value="1"/>
</dbReference>
<dbReference type="SMART" id="SM00743">
    <property type="entry name" value="Agenet"/>
    <property type="match status" value="3"/>
</dbReference>
<feature type="domain" description="Agenet" evidence="1">
    <location>
        <begin position="105"/>
        <end position="173"/>
    </location>
</feature>
<sequence>MRDWLVPLKEAVSWALVRPRQLEETDHGFEFGEAVDVFLDGGWWEGAITEVLENSMYMVFFRFSRQQERTRKSRMRVHREWFNGIWKPPLEEEVSSSKIDPSPTEEFGKGMHVEIRINEDGFQGSWFAATIVKATRDDKFLVEYQSLRTENDSGFLKEEVDTQYMRPMPPALTVVDGFTQNEEVDALYNDGWWEGVITKILHGSRCRVYFKLTDDEMVFHQSKLRPHQNWIDGEWIIPSRV</sequence>
<evidence type="ECO:0000313" key="2">
    <source>
        <dbReference type="EMBL" id="GKV18880.1"/>
    </source>
</evidence>
<gene>
    <name evidence="2" type="ORF">SLEP1_g29205</name>
</gene>
<dbReference type="EMBL" id="BPVZ01000051">
    <property type="protein sequence ID" value="GKV18880.1"/>
    <property type="molecule type" value="Genomic_DNA"/>
</dbReference>
<dbReference type="Proteomes" id="UP001054252">
    <property type="component" value="Unassembled WGS sequence"/>
</dbReference>
<dbReference type="Pfam" id="PF05641">
    <property type="entry name" value="Agenet"/>
    <property type="match status" value="2"/>
</dbReference>
<dbReference type="PANTHER" id="PTHR31917">
    <property type="entry name" value="AGENET DOMAIN-CONTAINING PROTEIN-RELATED"/>
    <property type="match status" value="1"/>
</dbReference>
<name>A0AAV5K7U9_9ROSI</name>
<dbReference type="InterPro" id="IPR014002">
    <property type="entry name" value="Agenet_dom_plant"/>
</dbReference>